<keyword evidence="1" id="KW-0540">Nuclease</keyword>
<dbReference type="InterPro" id="IPR014017">
    <property type="entry name" value="DNA_helicase_UvrD-like_C"/>
</dbReference>
<dbReference type="PROSITE" id="PS51217">
    <property type="entry name" value="UVRD_HELICASE_CTER"/>
    <property type="match status" value="1"/>
</dbReference>
<feature type="domain" description="UvrD-like helicase ATP-binding" evidence="16">
    <location>
        <begin position="14"/>
        <end position="343"/>
    </location>
</feature>
<comment type="caution">
    <text evidence="18">The sequence shown here is derived from an EMBL/GenBank/DDBJ whole genome shotgun (WGS) entry which is preliminary data.</text>
</comment>
<keyword evidence="8" id="KW-0238">DNA-binding</keyword>
<evidence type="ECO:0000256" key="2">
    <source>
        <dbReference type="ARBA" id="ARBA00022741"/>
    </source>
</evidence>
<comment type="catalytic activity">
    <reaction evidence="13">
        <text>ATP + H2O = ADP + phosphate + H(+)</text>
        <dbReference type="Rhea" id="RHEA:13065"/>
        <dbReference type="ChEBI" id="CHEBI:15377"/>
        <dbReference type="ChEBI" id="CHEBI:15378"/>
        <dbReference type="ChEBI" id="CHEBI:30616"/>
        <dbReference type="ChEBI" id="CHEBI:43474"/>
        <dbReference type="ChEBI" id="CHEBI:456216"/>
        <dbReference type="EC" id="5.6.2.4"/>
    </reaction>
</comment>
<evidence type="ECO:0000259" key="17">
    <source>
        <dbReference type="PROSITE" id="PS51217"/>
    </source>
</evidence>
<feature type="region of interest" description="Disordered" evidence="15">
    <location>
        <begin position="954"/>
        <end position="976"/>
    </location>
</feature>
<dbReference type="GO" id="GO:0000725">
    <property type="term" value="P:recombinational repair"/>
    <property type="evidence" value="ECO:0007669"/>
    <property type="project" value="TreeGrafter"/>
</dbReference>
<dbReference type="GO" id="GO:0043138">
    <property type="term" value="F:3'-5' DNA helicase activity"/>
    <property type="evidence" value="ECO:0007669"/>
    <property type="project" value="UniProtKB-EC"/>
</dbReference>
<keyword evidence="7 14" id="KW-0067">ATP-binding</keyword>
<dbReference type="InterPro" id="IPR014016">
    <property type="entry name" value="UvrD-like_ATP-bd"/>
</dbReference>
<evidence type="ECO:0000313" key="18">
    <source>
        <dbReference type="EMBL" id="RFA26425.1"/>
    </source>
</evidence>
<evidence type="ECO:0000256" key="6">
    <source>
        <dbReference type="ARBA" id="ARBA00022839"/>
    </source>
</evidence>
<organism evidence="18 19">
    <name type="scientific">Subtercola boreus</name>
    <dbReference type="NCBI Taxonomy" id="120213"/>
    <lineage>
        <taxon>Bacteria</taxon>
        <taxon>Bacillati</taxon>
        <taxon>Actinomycetota</taxon>
        <taxon>Actinomycetes</taxon>
        <taxon>Micrococcales</taxon>
        <taxon>Microbacteriaceae</taxon>
        <taxon>Subtercola</taxon>
    </lineage>
</organism>
<dbReference type="InterPro" id="IPR000212">
    <property type="entry name" value="DNA_helicase_UvrD/REP"/>
</dbReference>
<keyword evidence="6" id="KW-0269">Exonuclease</keyword>
<comment type="catalytic activity">
    <reaction evidence="11">
        <text>Couples ATP hydrolysis with the unwinding of duplex DNA by translocating in the 3'-5' direction.</text>
        <dbReference type="EC" id="5.6.2.4"/>
    </reaction>
</comment>
<feature type="compositionally biased region" description="Low complexity" evidence="15">
    <location>
        <begin position="954"/>
        <end position="964"/>
    </location>
</feature>
<evidence type="ECO:0000256" key="1">
    <source>
        <dbReference type="ARBA" id="ARBA00022722"/>
    </source>
</evidence>
<feature type="domain" description="UvrD-like helicase C-terminal" evidence="17">
    <location>
        <begin position="344"/>
        <end position="660"/>
    </location>
</feature>
<evidence type="ECO:0000256" key="15">
    <source>
        <dbReference type="SAM" id="MobiDB-lite"/>
    </source>
</evidence>
<evidence type="ECO:0000256" key="4">
    <source>
        <dbReference type="ARBA" id="ARBA00022801"/>
    </source>
</evidence>
<evidence type="ECO:0000256" key="7">
    <source>
        <dbReference type="ARBA" id="ARBA00022840"/>
    </source>
</evidence>
<dbReference type="GO" id="GO:0033202">
    <property type="term" value="C:DNA helicase complex"/>
    <property type="evidence" value="ECO:0007669"/>
    <property type="project" value="TreeGrafter"/>
</dbReference>
<dbReference type="InterPro" id="IPR027417">
    <property type="entry name" value="P-loop_NTPase"/>
</dbReference>
<dbReference type="GO" id="GO:0005524">
    <property type="term" value="F:ATP binding"/>
    <property type="evidence" value="ECO:0007669"/>
    <property type="project" value="UniProtKB-UniRule"/>
</dbReference>
<dbReference type="PROSITE" id="PS51198">
    <property type="entry name" value="UVRD_HELICASE_ATP_BIND"/>
    <property type="match status" value="1"/>
</dbReference>
<proteinExistence type="predicted"/>
<dbReference type="Gene3D" id="1.10.486.10">
    <property type="entry name" value="PCRA, domain 4"/>
    <property type="match status" value="1"/>
</dbReference>
<dbReference type="Gene3D" id="3.90.320.10">
    <property type="match status" value="1"/>
</dbReference>
<protein>
    <recommendedName>
        <fullName evidence="12">DNA 3'-5' helicase</fullName>
        <ecNumber evidence="12">5.6.2.4</ecNumber>
    </recommendedName>
</protein>
<dbReference type="GO" id="GO:0004527">
    <property type="term" value="F:exonuclease activity"/>
    <property type="evidence" value="ECO:0007669"/>
    <property type="project" value="UniProtKB-KW"/>
</dbReference>
<sequence>MISALTIARALQLPPPTPQQQAVIEAPLSPSIVIAGAGSGKTETMANRVVWLLANDLVAVPEVLGLTFTRKAAGELAQRVRSRIDQLAAARLTSVVFDPFDSPTIATYNSFANSIFRDNALLVGREGDSSILSEASAWQIARRLVTTSTDDRLITLDKSIDTITAAVLSLSRAMSENVVTSAEVTQMAGRFGELAELPTGSTKVTVLNAKLRDSLTAVQALPVLVDLADQFAREKIRRGFVEYSDQVALALAIAERVPRVVSEYRQRFRVVLLDEYQDTSVVQTRLLATLFADRPVMAVGDPHQSIYGWRGASAANLGTFAVDFTGDPAGALAFPLSTSWRNPLRVLDAANRLVEPLTAVSAVPVARLDPRPQAPTGTLDAFFGETVDDEARAIAGWFEAQLAQPGPGGAPRSAAMLCRSIKKIDAFTTALSERGVRFHVLGLGGLLEEPAVADLVSALRVIYYPNAESELVRLLTGARWRVGLRDVFELSRVGSWLAERDHHFAKLDPALKQRLRESVVVDEGRSLVDALDFVSDCPDGHRMLENFSPVGLERLRSAGRQLTFLRTRTGLDLPDLVNLVTQELLLDIEVAANESSYLGRASLDAFSEQIAGFVAADRTAGLGAFLSWLTEAEKRDKLSPRSEEPEPGTVQILTIHGSKGLEWDVVSVPRMVDDELPGKPQSKQGWLAFGELPYEFRGDAGQLPMLPWRASVSQAEFAKAKDAYNSEIVERYAEEQRRLVYVAVTRARESLLLSGSFWSTQLKPRRAGLFLRELAEHGLVAPDALPDEPENTENPLADSVMLVPWPLEPLGSRGERVAAAAQAVLTADPGAETPWSADIELLLAERAEALAGEKPVIPTRVAASRFKDYVTDPEAVLNRLRRPMPERPYRQTRLGTRFHSWVENRFGLVGGSEQLDVSGEFGMEMDFGTETEFGTETVFGASAESGFASADGLAASGPPAAAAGAGAGAGSGTGASGDAELERLQATFEASEWAGLQPEEVELEIHLVLGGNIVVCKIDAVFRRGTRHQIVDWKTGRAPSDAADLDEKQLQLALYRLAYARYRDVDPVDVDAVFYFVASDEVIAPARLYSEAELLALWERVAPALAG</sequence>
<dbReference type="InterPro" id="IPR038726">
    <property type="entry name" value="PDDEXK_AddAB-type"/>
</dbReference>
<dbReference type="PANTHER" id="PTHR11070">
    <property type="entry name" value="UVRD / RECB / PCRA DNA HELICASE FAMILY MEMBER"/>
    <property type="match status" value="1"/>
</dbReference>
<evidence type="ECO:0000256" key="5">
    <source>
        <dbReference type="ARBA" id="ARBA00022806"/>
    </source>
</evidence>
<dbReference type="Pfam" id="PF12705">
    <property type="entry name" value="PDDEXK_1"/>
    <property type="match status" value="1"/>
</dbReference>
<dbReference type="SUPFAM" id="SSF52540">
    <property type="entry name" value="P-loop containing nucleoside triphosphate hydrolases"/>
    <property type="match status" value="1"/>
</dbReference>
<accession>A0A3E0W8Z1</accession>
<dbReference type="GO" id="GO:0003677">
    <property type="term" value="F:DNA binding"/>
    <property type="evidence" value="ECO:0007669"/>
    <property type="project" value="UniProtKB-KW"/>
</dbReference>
<dbReference type="EMBL" id="NBXE01000024">
    <property type="protein sequence ID" value="RFA26425.1"/>
    <property type="molecule type" value="Genomic_DNA"/>
</dbReference>
<name>A0A3E0W8Z1_9MICO</name>
<evidence type="ECO:0000256" key="10">
    <source>
        <dbReference type="ARBA" id="ARBA00023235"/>
    </source>
</evidence>
<keyword evidence="5 14" id="KW-0347">Helicase</keyword>
<reference evidence="18 19" key="1">
    <citation type="submission" date="2017-04" db="EMBL/GenBank/DDBJ databases">
        <title>Comparative genome analysis of Subtercola boreus.</title>
        <authorList>
            <person name="Cho Y.-J."/>
            <person name="Cho A."/>
            <person name="Kim O.-S."/>
            <person name="Lee J.-I."/>
        </authorList>
    </citation>
    <scope>NUCLEOTIDE SEQUENCE [LARGE SCALE GENOMIC DNA]</scope>
    <source>
        <strain evidence="18 19">P28004</strain>
    </source>
</reference>
<dbReference type="AlphaFoldDB" id="A0A3E0W8Z1"/>
<dbReference type="CDD" id="cd17932">
    <property type="entry name" value="DEXQc_UvrD"/>
    <property type="match status" value="1"/>
</dbReference>
<dbReference type="GO" id="GO:0005829">
    <property type="term" value="C:cytosol"/>
    <property type="evidence" value="ECO:0007669"/>
    <property type="project" value="TreeGrafter"/>
</dbReference>
<dbReference type="Proteomes" id="UP000257080">
    <property type="component" value="Unassembled WGS sequence"/>
</dbReference>
<evidence type="ECO:0000256" key="11">
    <source>
        <dbReference type="ARBA" id="ARBA00034617"/>
    </source>
</evidence>
<evidence type="ECO:0000256" key="13">
    <source>
        <dbReference type="ARBA" id="ARBA00048988"/>
    </source>
</evidence>
<gene>
    <name evidence="18" type="ORF">B7R25_10310</name>
</gene>
<dbReference type="Pfam" id="PF00580">
    <property type="entry name" value="UvrD-helicase"/>
    <property type="match status" value="1"/>
</dbReference>
<dbReference type="Gene3D" id="3.40.50.300">
    <property type="entry name" value="P-loop containing nucleotide triphosphate hydrolases"/>
    <property type="match status" value="3"/>
</dbReference>
<dbReference type="InterPro" id="IPR011604">
    <property type="entry name" value="PDDEXK-like_dom_sf"/>
</dbReference>
<dbReference type="InterPro" id="IPR011335">
    <property type="entry name" value="Restrct_endonuc-II-like"/>
</dbReference>
<evidence type="ECO:0000256" key="14">
    <source>
        <dbReference type="PROSITE-ProRule" id="PRU00560"/>
    </source>
</evidence>
<evidence type="ECO:0000256" key="8">
    <source>
        <dbReference type="ARBA" id="ARBA00023125"/>
    </source>
</evidence>
<dbReference type="EC" id="5.6.2.4" evidence="12"/>
<dbReference type="RefSeq" id="WP_253259395.1">
    <property type="nucleotide sequence ID" value="NZ_NBXC01000019.1"/>
</dbReference>
<keyword evidence="9" id="KW-0234">DNA repair</keyword>
<keyword evidence="3" id="KW-0227">DNA damage</keyword>
<feature type="binding site" evidence="14">
    <location>
        <begin position="35"/>
        <end position="42"/>
    </location>
    <ligand>
        <name>ATP</name>
        <dbReference type="ChEBI" id="CHEBI:30616"/>
    </ligand>
</feature>
<keyword evidence="2 14" id="KW-0547">Nucleotide-binding</keyword>
<evidence type="ECO:0000256" key="3">
    <source>
        <dbReference type="ARBA" id="ARBA00022763"/>
    </source>
</evidence>
<evidence type="ECO:0000313" key="19">
    <source>
        <dbReference type="Proteomes" id="UP000257080"/>
    </source>
</evidence>
<keyword evidence="4 14" id="KW-0378">Hydrolase</keyword>
<evidence type="ECO:0000256" key="9">
    <source>
        <dbReference type="ARBA" id="ARBA00023204"/>
    </source>
</evidence>
<dbReference type="SUPFAM" id="SSF52980">
    <property type="entry name" value="Restriction endonuclease-like"/>
    <property type="match status" value="1"/>
</dbReference>
<dbReference type="Pfam" id="PF13361">
    <property type="entry name" value="UvrD_C"/>
    <property type="match status" value="1"/>
</dbReference>
<evidence type="ECO:0000256" key="12">
    <source>
        <dbReference type="ARBA" id="ARBA00034808"/>
    </source>
</evidence>
<keyword evidence="10" id="KW-0413">Isomerase</keyword>
<evidence type="ECO:0000259" key="16">
    <source>
        <dbReference type="PROSITE" id="PS51198"/>
    </source>
</evidence>
<dbReference type="PANTHER" id="PTHR11070:SF55">
    <property type="entry name" value="DNA 3'-5' HELICASE"/>
    <property type="match status" value="1"/>
</dbReference>
<feature type="compositionally biased region" description="Gly residues" evidence="15">
    <location>
        <begin position="965"/>
        <end position="975"/>
    </location>
</feature>